<gene>
    <name evidence="2" type="ORF">DPMN_118010</name>
</gene>
<protein>
    <submittedName>
        <fullName evidence="2">Uncharacterized protein</fullName>
    </submittedName>
</protein>
<dbReference type="EMBL" id="JAIWYP010000005">
    <property type="protein sequence ID" value="KAH3816494.1"/>
    <property type="molecule type" value="Genomic_DNA"/>
</dbReference>
<comment type="caution">
    <text evidence="2">The sequence shown here is derived from an EMBL/GenBank/DDBJ whole genome shotgun (WGS) entry which is preliminary data.</text>
</comment>
<accession>A0A9D4GJD8</accession>
<reference evidence="2" key="2">
    <citation type="submission" date="2020-11" db="EMBL/GenBank/DDBJ databases">
        <authorList>
            <person name="McCartney M.A."/>
            <person name="Auch B."/>
            <person name="Kono T."/>
            <person name="Mallez S."/>
            <person name="Becker A."/>
            <person name="Gohl D.M."/>
            <person name="Silverstein K.A.T."/>
            <person name="Koren S."/>
            <person name="Bechman K.B."/>
            <person name="Herman A."/>
            <person name="Abrahante J.E."/>
            <person name="Garbe J."/>
        </authorList>
    </citation>
    <scope>NUCLEOTIDE SEQUENCE</scope>
    <source>
        <strain evidence="2">Duluth1</strain>
        <tissue evidence="2">Whole animal</tissue>
    </source>
</reference>
<evidence type="ECO:0000313" key="3">
    <source>
        <dbReference type="Proteomes" id="UP000828390"/>
    </source>
</evidence>
<feature type="compositionally biased region" description="Polar residues" evidence="1">
    <location>
        <begin position="24"/>
        <end position="46"/>
    </location>
</feature>
<sequence length="84" mass="9251">MVSIINETSGAEPVDSTERKEALPSTSRVTTSSQGRTSFNSMQSVRNSYRKQGFSRTATMAEFLCPLGKIQQNVNINAIFQDGF</sequence>
<proteinExistence type="predicted"/>
<feature type="region of interest" description="Disordered" evidence="1">
    <location>
        <begin position="1"/>
        <end position="46"/>
    </location>
</feature>
<dbReference type="Proteomes" id="UP000828390">
    <property type="component" value="Unassembled WGS sequence"/>
</dbReference>
<keyword evidence="3" id="KW-1185">Reference proteome</keyword>
<evidence type="ECO:0000313" key="2">
    <source>
        <dbReference type="EMBL" id="KAH3816494.1"/>
    </source>
</evidence>
<name>A0A9D4GJD8_DREPO</name>
<dbReference type="AlphaFoldDB" id="A0A9D4GJD8"/>
<evidence type="ECO:0000256" key="1">
    <source>
        <dbReference type="SAM" id="MobiDB-lite"/>
    </source>
</evidence>
<reference evidence="2" key="1">
    <citation type="journal article" date="2019" name="bioRxiv">
        <title>The Genome of the Zebra Mussel, Dreissena polymorpha: A Resource for Invasive Species Research.</title>
        <authorList>
            <person name="McCartney M.A."/>
            <person name="Auch B."/>
            <person name="Kono T."/>
            <person name="Mallez S."/>
            <person name="Zhang Y."/>
            <person name="Obille A."/>
            <person name="Becker A."/>
            <person name="Abrahante J.E."/>
            <person name="Garbe J."/>
            <person name="Badalamenti J.P."/>
            <person name="Herman A."/>
            <person name="Mangelson H."/>
            <person name="Liachko I."/>
            <person name="Sullivan S."/>
            <person name="Sone E.D."/>
            <person name="Koren S."/>
            <person name="Silverstein K.A.T."/>
            <person name="Beckman K.B."/>
            <person name="Gohl D.M."/>
        </authorList>
    </citation>
    <scope>NUCLEOTIDE SEQUENCE</scope>
    <source>
        <strain evidence="2">Duluth1</strain>
        <tissue evidence="2">Whole animal</tissue>
    </source>
</reference>
<organism evidence="2 3">
    <name type="scientific">Dreissena polymorpha</name>
    <name type="common">Zebra mussel</name>
    <name type="synonym">Mytilus polymorpha</name>
    <dbReference type="NCBI Taxonomy" id="45954"/>
    <lineage>
        <taxon>Eukaryota</taxon>
        <taxon>Metazoa</taxon>
        <taxon>Spiralia</taxon>
        <taxon>Lophotrochozoa</taxon>
        <taxon>Mollusca</taxon>
        <taxon>Bivalvia</taxon>
        <taxon>Autobranchia</taxon>
        <taxon>Heteroconchia</taxon>
        <taxon>Euheterodonta</taxon>
        <taxon>Imparidentia</taxon>
        <taxon>Neoheterodontei</taxon>
        <taxon>Myida</taxon>
        <taxon>Dreissenoidea</taxon>
        <taxon>Dreissenidae</taxon>
        <taxon>Dreissena</taxon>
    </lineage>
</organism>